<evidence type="ECO:0000313" key="1">
    <source>
        <dbReference type="EMBL" id="MFO2480240.1"/>
    </source>
</evidence>
<proteinExistence type="predicted"/>
<name>A0ACC7PKV1_9PSED</name>
<reference evidence="1" key="1">
    <citation type="submission" date="2022-11" db="EMBL/GenBank/DDBJ databases">
        <title>Draft genome sequences of strains of Pseudomonas imrae sp. nov.</title>
        <authorList>
            <person name="Salva Serra F."/>
            <person name="Nimje P."/>
            <person name="Moore E.R.B."/>
            <person name="Marathe N.P."/>
        </authorList>
    </citation>
    <scope>NUCLEOTIDE SEQUENCE</scope>
    <source>
        <strain evidence="1">15FMM2</strain>
    </source>
</reference>
<dbReference type="EMBL" id="JAPEQY010000022">
    <property type="protein sequence ID" value="MFO2480240.1"/>
    <property type="molecule type" value="Genomic_DNA"/>
</dbReference>
<sequence>MNATGGISPIMAPSRYMLHLILSRNKRALANVTRAKALPHCVTPPGHLHEGAWDESGPQRRASHPRKNCGSDNSKKHLNRMFLCWSKLGLARFIQVKELIQPGKNLRDLRHTLASSLNEPPLWEVGSKYKKNNINNMSCLKNHAIEITPNDDWTQHKSLTSFGNLIRLNYIKVSSSFLDQCLRLNANPEFFNKPMIAW</sequence>
<comment type="caution">
    <text evidence="1">The sequence shown here is derived from an EMBL/GenBank/DDBJ whole genome shotgun (WGS) entry which is preliminary data.</text>
</comment>
<evidence type="ECO:0000313" key="2">
    <source>
        <dbReference type="Proteomes" id="UP001637618"/>
    </source>
</evidence>
<accession>A0ACC7PKV1</accession>
<organism evidence="1 2">
    <name type="scientific">Pseudomonas imrae</name>
    <dbReference type="NCBI Taxonomy" id="2992837"/>
    <lineage>
        <taxon>Bacteria</taxon>
        <taxon>Pseudomonadati</taxon>
        <taxon>Pseudomonadota</taxon>
        <taxon>Gammaproteobacteria</taxon>
        <taxon>Pseudomonadales</taxon>
        <taxon>Pseudomonadaceae</taxon>
        <taxon>Pseudomonas</taxon>
    </lineage>
</organism>
<protein>
    <submittedName>
        <fullName evidence="1">Uncharacterized protein</fullName>
    </submittedName>
</protein>
<keyword evidence="2" id="KW-1185">Reference proteome</keyword>
<gene>
    <name evidence="1" type="ORF">OOJ96_22925</name>
</gene>
<dbReference type="Proteomes" id="UP001637618">
    <property type="component" value="Unassembled WGS sequence"/>
</dbReference>